<dbReference type="PROSITE" id="PS50005">
    <property type="entry name" value="TPR"/>
    <property type="match status" value="1"/>
</dbReference>
<feature type="domain" description="LA2681-like HEPN" evidence="3">
    <location>
        <begin position="306"/>
        <end position="500"/>
    </location>
</feature>
<dbReference type="InterPro" id="IPR040826">
    <property type="entry name" value="HEPN_LA2681"/>
</dbReference>
<feature type="repeat" description="TPR" evidence="1">
    <location>
        <begin position="155"/>
        <end position="188"/>
    </location>
</feature>
<gene>
    <name evidence="4" type="ORF">GCM10011333_34470</name>
</gene>
<dbReference type="InterPro" id="IPR011990">
    <property type="entry name" value="TPR-like_helical_dom_sf"/>
</dbReference>
<dbReference type="Gene3D" id="1.25.40.10">
    <property type="entry name" value="Tetratricopeptide repeat domain"/>
    <property type="match status" value="1"/>
</dbReference>
<dbReference type="AlphaFoldDB" id="A0A8J2U189"/>
<keyword evidence="5" id="KW-1185">Reference proteome</keyword>
<evidence type="ECO:0000256" key="1">
    <source>
        <dbReference type="PROSITE-ProRule" id="PRU00339"/>
    </source>
</evidence>
<reference evidence="4" key="2">
    <citation type="submission" date="2020-09" db="EMBL/GenBank/DDBJ databases">
        <authorList>
            <person name="Sun Q."/>
            <person name="Zhou Y."/>
        </authorList>
    </citation>
    <scope>NUCLEOTIDE SEQUENCE</scope>
    <source>
        <strain evidence="4">CGMCC 1.12785</strain>
    </source>
</reference>
<organism evidence="4 5">
    <name type="scientific">Sediminivirga luteola</name>
    <dbReference type="NCBI Taxonomy" id="1774748"/>
    <lineage>
        <taxon>Bacteria</taxon>
        <taxon>Bacillati</taxon>
        <taxon>Actinomycetota</taxon>
        <taxon>Actinomycetes</taxon>
        <taxon>Micrococcales</taxon>
        <taxon>Brevibacteriaceae</taxon>
        <taxon>Sediminivirga</taxon>
    </lineage>
</organism>
<evidence type="ECO:0000256" key="2">
    <source>
        <dbReference type="SAM" id="MobiDB-lite"/>
    </source>
</evidence>
<evidence type="ECO:0000313" key="5">
    <source>
        <dbReference type="Proteomes" id="UP000616114"/>
    </source>
</evidence>
<dbReference type="Pfam" id="PF00515">
    <property type="entry name" value="TPR_1"/>
    <property type="match status" value="1"/>
</dbReference>
<dbReference type="InterPro" id="IPR019734">
    <property type="entry name" value="TPR_rpt"/>
</dbReference>
<accession>A0A8J2U189</accession>
<dbReference type="Pfam" id="PF18733">
    <property type="entry name" value="HEPN_LA2681"/>
    <property type="match status" value="1"/>
</dbReference>
<evidence type="ECO:0000313" key="4">
    <source>
        <dbReference type="EMBL" id="GGA28932.1"/>
    </source>
</evidence>
<dbReference type="RefSeq" id="WP_188552106.1">
    <property type="nucleotide sequence ID" value="NZ_BMFY01000029.1"/>
</dbReference>
<comment type="caution">
    <text evidence="4">The sequence shown here is derived from an EMBL/GenBank/DDBJ whole genome shotgun (WGS) entry which is preliminary data.</text>
</comment>
<feature type="compositionally biased region" description="Low complexity" evidence="2">
    <location>
        <begin position="533"/>
        <end position="549"/>
    </location>
</feature>
<sequence>MSTYEEWYRRFLLVSETNADKAFAAQELLTLAGGIDGSALSAKERSALRFVCSSLVINAGTDLADATILQAGQELASRAQGETDPTEPLHFQCIYNVANAIVGACDLGLPPEGPREVWLPALIENRRSSRFELRRARRMFLDVGSSQQADPHTRSAAYCNLANSLDHSGRWAEAYDFYLRALEADPTNGNAAGNLAQLLLSRIHTRVGQTGHIAAVYDKYVKMAQSLRDGTIAFAGSATANRWDGLEPTDSLGHLVHGLDDPEDEYRQWVATYRLALSPAVEGLGTEDAHWDSAAIEILYGNSPEEMSPPILAEMNVLKSDFLVSRQLAYEGYVQVAEGPQQKDDDTGYYIETLDYSLYGLQYSKLFLAQRSALDVLDKTAVVANEHFGVGDEARRVSFRKFWANKDGVVRPSLTKSPARSLPPHALSELAYDMEGDGMYAPSQALRNAGTHRIVHAAFLDDTGITIDARSRIHLFELVESTVLALQVTRSAYLYLIDLVSSWNHPDDHVGTYAPFPSFEYMQFPEDPEQESPSEAPEAAAPAGENSEASDSRDEA</sequence>
<name>A0A8J2U189_9MICO</name>
<dbReference type="Proteomes" id="UP000616114">
    <property type="component" value="Unassembled WGS sequence"/>
</dbReference>
<dbReference type="SMART" id="SM00028">
    <property type="entry name" value="TPR"/>
    <property type="match status" value="1"/>
</dbReference>
<dbReference type="SUPFAM" id="SSF48452">
    <property type="entry name" value="TPR-like"/>
    <property type="match status" value="1"/>
</dbReference>
<evidence type="ECO:0000259" key="3">
    <source>
        <dbReference type="Pfam" id="PF18733"/>
    </source>
</evidence>
<dbReference type="EMBL" id="BMFY01000029">
    <property type="protein sequence ID" value="GGA28932.1"/>
    <property type="molecule type" value="Genomic_DNA"/>
</dbReference>
<reference evidence="4" key="1">
    <citation type="journal article" date="2014" name="Int. J. Syst. Evol. Microbiol.">
        <title>Complete genome sequence of Corynebacterium casei LMG S-19264T (=DSM 44701T), isolated from a smear-ripened cheese.</title>
        <authorList>
            <consortium name="US DOE Joint Genome Institute (JGI-PGF)"/>
            <person name="Walter F."/>
            <person name="Albersmeier A."/>
            <person name="Kalinowski J."/>
            <person name="Ruckert C."/>
        </authorList>
    </citation>
    <scope>NUCLEOTIDE SEQUENCE</scope>
    <source>
        <strain evidence="4">CGMCC 1.12785</strain>
    </source>
</reference>
<keyword evidence="1" id="KW-0802">TPR repeat</keyword>
<feature type="region of interest" description="Disordered" evidence="2">
    <location>
        <begin position="520"/>
        <end position="556"/>
    </location>
</feature>
<protein>
    <recommendedName>
        <fullName evidence="3">LA2681-like HEPN domain-containing protein</fullName>
    </recommendedName>
</protein>
<proteinExistence type="predicted"/>